<dbReference type="PANTHER" id="PTHR33365">
    <property type="entry name" value="YALI0B05434P"/>
    <property type="match status" value="1"/>
</dbReference>
<keyword evidence="2" id="KW-0812">Transmembrane</keyword>
<comment type="caution">
    <text evidence="3">The sequence shown here is derived from an EMBL/GenBank/DDBJ whole genome shotgun (WGS) entry which is preliminary data.</text>
</comment>
<proteinExistence type="inferred from homology"/>
<evidence type="ECO:0000256" key="1">
    <source>
        <dbReference type="ARBA" id="ARBA00035112"/>
    </source>
</evidence>
<feature type="transmembrane region" description="Helical" evidence="2">
    <location>
        <begin position="220"/>
        <end position="238"/>
    </location>
</feature>
<dbReference type="GO" id="GO:0043386">
    <property type="term" value="P:mycotoxin biosynthetic process"/>
    <property type="evidence" value="ECO:0007669"/>
    <property type="project" value="InterPro"/>
</dbReference>
<comment type="similarity">
    <text evidence="1">Belongs to the ustYa family.</text>
</comment>
<evidence type="ECO:0000313" key="4">
    <source>
        <dbReference type="Proteomes" id="UP000620124"/>
    </source>
</evidence>
<reference evidence="3" key="1">
    <citation type="submission" date="2020-05" db="EMBL/GenBank/DDBJ databases">
        <title>Mycena genomes resolve the evolution of fungal bioluminescence.</title>
        <authorList>
            <person name="Tsai I.J."/>
        </authorList>
    </citation>
    <scope>NUCLEOTIDE SEQUENCE</scope>
    <source>
        <strain evidence="3">CCC161011</strain>
    </source>
</reference>
<dbReference type="Proteomes" id="UP000620124">
    <property type="component" value="Unassembled WGS sequence"/>
</dbReference>
<keyword evidence="4" id="KW-1185">Reference proteome</keyword>
<gene>
    <name evidence="3" type="ORF">MVEN_02339900</name>
</gene>
<dbReference type="Pfam" id="PF11807">
    <property type="entry name" value="UstYa"/>
    <property type="match status" value="1"/>
</dbReference>
<organism evidence="3 4">
    <name type="scientific">Mycena venus</name>
    <dbReference type="NCBI Taxonomy" id="2733690"/>
    <lineage>
        <taxon>Eukaryota</taxon>
        <taxon>Fungi</taxon>
        <taxon>Dikarya</taxon>
        <taxon>Basidiomycota</taxon>
        <taxon>Agaricomycotina</taxon>
        <taxon>Agaricomycetes</taxon>
        <taxon>Agaricomycetidae</taxon>
        <taxon>Agaricales</taxon>
        <taxon>Marasmiineae</taxon>
        <taxon>Mycenaceae</taxon>
        <taxon>Mycena</taxon>
    </lineage>
</organism>
<name>A0A8H6X477_9AGAR</name>
<keyword evidence="2" id="KW-0472">Membrane</keyword>
<dbReference type="EMBL" id="JACAZI010000028">
    <property type="protein sequence ID" value="KAF7333830.1"/>
    <property type="molecule type" value="Genomic_DNA"/>
</dbReference>
<protein>
    <submittedName>
        <fullName evidence="3">Uncharacterized protein</fullName>
    </submittedName>
</protein>
<evidence type="ECO:0000313" key="3">
    <source>
        <dbReference type="EMBL" id="KAF7333830.1"/>
    </source>
</evidence>
<accession>A0A8H6X477</accession>
<keyword evidence="2" id="KW-1133">Transmembrane helix</keyword>
<evidence type="ECO:0000256" key="2">
    <source>
        <dbReference type="SAM" id="Phobius"/>
    </source>
</evidence>
<dbReference type="PANTHER" id="PTHR33365:SF13">
    <property type="entry name" value="TAT PATHWAY SIGNAL SEQUENCE"/>
    <property type="match status" value="1"/>
</dbReference>
<dbReference type="OrthoDB" id="3687641at2759"/>
<sequence>MHSRASSLNFTTLLTFATIVLCTLNALLIARVWKHSVLFRELRTPRPHNFEYTSQPLEVPASFSPSSMIMQIPDSAYPVGNDRIWGTIDPLQLGFIRLGPDGTPFSIAMFHQLHCLNAIRFAYRGARDGLLTPGALAESFDHVNHCFDIVRHGVLCRADTTLVRTEAGNGTIVLTIPPPVMLLEFLPSSSSYQPLRQDDQQLPEHLADTKVDRSDRFGRILLIVAIANVFMAFALLTTQQAPNVLQTLSLADLPKPDPYIGLNCK</sequence>
<feature type="transmembrane region" description="Helical" evidence="2">
    <location>
        <begin position="12"/>
        <end position="33"/>
    </location>
</feature>
<dbReference type="AlphaFoldDB" id="A0A8H6X477"/>
<dbReference type="InterPro" id="IPR021765">
    <property type="entry name" value="UstYa-like"/>
</dbReference>